<sequence>MTPSLYREKGREEKLCLCELGKVYMEEFSFTLAAVIVVIVVIFISSSLLLLSSLFDISFCSLLSFGASIGSVC</sequence>
<organism evidence="2 3">
    <name type="scientific">Prunus persica</name>
    <name type="common">Peach</name>
    <name type="synonym">Amygdalus persica</name>
    <dbReference type="NCBI Taxonomy" id="3760"/>
    <lineage>
        <taxon>Eukaryota</taxon>
        <taxon>Viridiplantae</taxon>
        <taxon>Streptophyta</taxon>
        <taxon>Embryophyta</taxon>
        <taxon>Tracheophyta</taxon>
        <taxon>Spermatophyta</taxon>
        <taxon>Magnoliopsida</taxon>
        <taxon>eudicotyledons</taxon>
        <taxon>Gunneridae</taxon>
        <taxon>Pentapetalae</taxon>
        <taxon>rosids</taxon>
        <taxon>fabids</taxon>
        <taxon>Rosales</taxon>
        <taxon>Rosaceae</taxon>
        <taxon>Amygdaloideae</taxon>
        <taxon>Amygdaleae</taxon>
        <taxon>Prunus</taxon>
    </lineage>
</organism>
<evidence type="ECO:0000313" key="3">
    <source>
        <dbReference type="Proteomes" id="UP000006882"/>
    </source>
</evidence>
<keyword evidence="1" id="KW-0472">Membrane</keyword>
<keyword evidence="3" id="KW-1185">Reference proteome</keyword>
<evidence type="ECO:0000313" key="2">
    <source>
        <dbReference type="EMBL" id="ONI06024.1"/>
    </source>
</evidence>
<protein>
    <submittedName>
        <fullName evidence="2">Uncharacterized protein</fullName>
    </submittedName>
</protein>
<reference evidence="2 3" key="1">
    <citation type="journal article" date="2013" name="Nat. Genet.">
        <title>The high-quality draft genome of peach (Prunus persica) identifies unique patterns of genetic diversity, domestication and genome evolution.</title>
        <authorList>
            <consortium name="International Peach Genome Initiative"/>
            <person name="Verde I."/>
            <person name="Abbott A.G."/>
            <person name="Scalabrin S."/>
            <person name="Jung S."/>
            <person name="Shu S."/>
            <person name="Marroni F."/>
            <person name="Zhebentyayeva T."/>
            <person name="Dettori M.T."/>
            <person name="Grimwood J."/>
            <person name="Cattonaro F."/>
            <person name="Zuccolo A."/>
            <person name="Rossini L."/>
            <person name="Jenkins J."/>
            <person name="Vendramin E."/>
            <person name="Meisel L.A."/>
            <person name="Decroocq V."/>
            <person name="Sosinski B."/>
            <person name="Prochnik S."/>
            <person name="Mitros T."/>
            <person name="Policriti A."/>
            <person name="Cipriani G."/>
            <person name="Dondini L."/>
            <person name="Ficklin S."/>
            <person name="Goodstein D.M."/>
            <person name="Xuan P."/>
            <person name="Del Fabbro C."/>
            <person name="Aramini V."/>
            <person name="Copetti D."/>
            <person name="Gonzalez S."/>
            <person name="Horner D.S."/>
            <person name="Falchi R."/>
            <person name="Lucas S."/>
            <person name="Mica E."/>
            <person name="Maldonado J."/>
            <person name="Lazzari B."/>
            <person name="Bielenberg D."/>
            <person name="Pirona R."/>
            <person name="Miculan M."/>
            <person name="Barakat A."/>
            <person name="Testolin R."/>
            <person name="Stella A."/>
            <person name="Tartarini S."/>
            <person name="Tonutti P."/>
            <person name="Arus P."/>
            <person name="Orellana A."/>
            <person name="Wells C."/>
            <person name="Main D."/>
            <person name="Vizzotto G."/>
            <person name="Silva H."/>
            <person name="Salamini F."/>
            <person name="Schmutz J."/>
            <person name="Morgante M."/>
            <person name="Rokhsar D.S."/>
        </authorList>
    </citation>
    <scope>NUCLEOTIDE SEQUENCE [LARGE SCALE GENOMIC DNA]</scope>
    <source>
        <strain evidence="3">cv. Nemared</strain>
    </source>
</reference>
<proteinExistence type="predicted"/>
<dbReference type="Proteomes" id="UP000006882">
    <property type="component" value="Chromosome G5"/>
</dbReference>
<gene>
    <name evidence="2" type="ORF">PRUPE_5G035000</name>
</gene>
<name>A0A251P334_PRUPE</name>
<keyword evidence="1" id="KW-0812">Transmembrane</keyword>
<feature type="transmembrane region" description="Helical" evidence="1">
    <location>
        <begin position="30"/>
        <end position="51"/>
    </location>
</feature>
<dbReference type="Gramene" id="ONI06024">
    <property type="protein sequence ID" value="ONI06024"/>
    <property type="gene ID" value="PRUPE_5G035000"/>
</dbReference>
<keyword evidence="1" id="KW-1133">Transmembrane helix</keyword>
<dbReference type="EMBL" id="CM007655">
    <property type="protein sequence ID" value="ONI06024.1"/>
    <property type="molecule type" value="Genomic_DNA"/>
</dbReference>
<evidence type="ECO:0000256" key="1">
    <source>
        <dbReference type="SAM" id="Phobius"/>
    </source>
</evidence>
<dbReference type="AlphaFoldDB" id="A0A251P334"/>
<accession>A0A251P334</accession>